<name>A0A5C3LY26_9AGAR</name>
<dbReference type="Gene3D" id="3.80.10.10">
    <property type="entry name" value="Ribonuclease Inhibitor"/>
    <property type="match status" value="1"/>
</dbReference>
<evidence type="ECO:0000313" key="2">
    <source>
        <dbReference type="EMBL" id="TFK37605.1"/>
    </source>
</evidence>
<gene>
    <name evidence="2" type="ORF">BDQ12DRAFT_736136</name>
</gene>
<accession>A0A5C3LY26</accession>
<dbReference type="AlphaFoldDB" id="A0A5C3LY26"/>
<sequence length="602" mass="67411">MESVFSSKLHTNYVPSDAELEEIRLLLVAPEERVASMDRKMEEMRTAMKTLERQRWELSEVIEAHRALMSPIRRLPQDILREIFIYCLPTTHNAVMSNEEAPVLLTQVCSHWRLTALTTPRLWSSVHLPIAIPPRNQADEFDVEAFDKARVEGLRTWLQLSGACPLSISVSSGHAQTITPSSVRSLMDTLIAHSSRWENIKIVLPAGSPVWPLIMEISAADLPKLRNIAMEVRHDGWGIAAGHLELWNNGCTSVGLLEAQSLQEIDLLDAHANLVSMSVPWHQITTLKIQFSDFRTTGISMESALQILRHSPNLKTCALQLNETVWQVGVDSDSPAHLPALTDLSISEGTRADASLFFRRLDVPALRHVAYQKLKVSTQPGDGATPSPTALPTLLARAHNVESLLLDTSSLTSTDVLQYLSMTPQLKRLSFDVNDHPSWPRSRTSWIYGMYSPRLNRDTAVLTDTLLRGLMPNEDNASFLCPLLEVFESAEGYLSENELLNFVRARTDSNTPTFVPLEQRCRLKRVDVWFSEPAQINLKELLATQIVGGKLILNANYPIETPLHKSYSAWDGLPRIATVGRGHTEVRPAARRISARRGGGYW</sequence>
<protein>
    <submittedName>
        <fullName evidence="2">Uncharacterized protein</fullName>
    </submittedName>
</protein>
<proteinExistence type="predicted"/>
<feature type="coiled-coil region" evidence="1">
    <location>
        <begin position="34"/>
        <end position="61"/>
    </location>
</feature>
<dbReference type="OrthoDB" id="3365698at2759"/>
<dbReference type="InterPro" id="IPR032675">
    <property type="entry name" value="LRR_dom_sf"/>
</dbReference>
<keyword evidence="1" id="KW-0175">Coiled coil</keyword>
<dbReference type="STRING" id="68775.A0A5C3LY26"/>
<keyword evidence="3" id="KW-1185">Reference proteome</keyword>
<organism evidence="2 3">
    <name type="scientific">Crucibulum laeve</name>
    <dbReference type="NCBI Taxonomy" id="68775"/>
    <lineage>
        <taxon>Eukaryota</taxon>
        <taxon>Fungi</taxon>
        <taxon>Dikarya</taxon>
        <taxon>Basidiomycota</taxon>
        <taxon>Agaricomycotina</taxon>
        <taxon>Agaricomycetes</taxon>
        <taxon>Agaricomycetidae</taxon>
        <taxon>Agaricales</taxon>
        <taxon>Agaricineae</taxon>
        <taxon>Nidulariaceae</taxon>
        <taxon>Crucibulum</taxon>
    </lineage>
</organism>
<evidence type="ECO:0000313" key="3">
    <source>
        <dbReference type="Proteomes" id="UP000308652"/>
    </source>
</evidence>
<dbReference type="Proteomes" id="UP000308652">
    <property type="component" value="Unassembled WGS sequence"/>
</dbReference>
<reference evidence="2 3" key="1">
    <citation type="journal article" date="2019" name="Nat. Ecol. Evol.">
        <title>Megaphylogeny resolves global patterns of mushroom evolution.</title>
        <authorList>
            <person name="Varga T."/>
            <person name="Krizsan K."/>
            <person name="Foldi C."/>
            <person name="Dima B."/>
            <person name="Sanchez-Garcia M."/>
            <person name="Sanchez-Ramirez S."/>
            <person name="Szollosi G.J."/>
            <person name="Szarkandi J.G."/>
            <person name="Papp V."/>
            <person name="Albert L."/>
            <person name="Andreopoulos W."/>
            <person name="Angelini C."/>
            <person name="Antonin V."/>
            <person name="Barry K.W."/>
            <person name="Bougher N.L."/>
            <person name="Buchanan P."/>
            <person name="Buyck B."/>
            <person name="Bense V."/>
            <person name="Catcheside P."/>
            <person name="Chovatia M."/>
            <person name="Cooper J."/>
            <person name="Damon W."/>
            <person name="Desjardin D."/>
            <person name="Finy P."/>
            <person name="Geml J."/>
            <person name="Haridas S."/>
            <person name="Hughes K."/>
            <person name="Justo A."/>
            <person name="Karasinski D."/>
            <person name="Kautmanova I."/>
            <person name="Kiss B."/>
            <person name="Kocsube S."/>
            <person name="Kotiranta H."/>
            <person name="LaButti K.M."/>
            <person name="Lechner B.E."/>
            <person name="Liimatainen K."/>
            <person name="Lipzen A."/>
            <person name="Lukacs Z."/>
            <person name="Mihaltcheva S."/>
            <person name="Morgado L.N."/>
            <person name="Niskanen T."/>
            <person name="Noordeloos M.E."/>
            <person name="Ohm R.A."/>
            <person name="Ortiz-Santana B."/>
            <person name="Ovrebo C."/>
            <person name="Racz N."/>
            <person name="Riley R."/>
            <person name="Savchenko A."/>
            <person name="Shiryaev A."/>
            <person name="Soop K."/>
            <person name="Spirin V."/>
            <person name="Szebenyi C."/>
            <person name="Tomsovsky M."/>
            <person name="Tulloss R.E."/>
            <person name="Uehling J."/>
            <person name="Grigoriev I.V."/>
            <person name="Vagvolgyi C."/>
            <person name="Papp T."/>
            <person name="Martin F.M."/>
            <person name="Miettinen O."/>
            <person name="Hibbett D.S."/>
            <person name="Nagy L.G."/>
        </authorList>
    </citation>
    <scope>NUCLEOTIDE SEQUENCE [LARGE SCALE GENOMIC DNA]</scope>
    <source>
        <strain evidence="2 3">CBS 166.37</strain>
    </source>
</reference>
<dbReference type="Gene3D" id="1.20.1280.50">
    <property type="match status" value="1"/>
</dbReference>
<evidence type="ECO:0000256" key="1">
    <source>
        <dbReference type="SAM" id="Coils"/>
    </source>
</evidence>
<dbReference type="EMBL" id="ML213607">
    <property type="protein sequence ID" value="TFK37605.1"/>
    <property type="molecule type" value="Genomic_DNA"/>
</dbReference>